<keyword evidence="5" id="KW-1185">Reference proteome</keyword>
<sequence length="531" mass="61873">MIDDQQEINNNSLNLSKHSNEIVLSQPPPTTTASSTSTYDETVSNPQSMPIILQIDSSHHLDDETVLNDWIELSDENVRIKKLYEKLRCEYNDLEFRYESLMTEKSTLNQLLQQQTEQLWDVKKSLNKSIDLNEYERVRQDLEHSNDECRELVVKNKILRRNLDGKESELQRLQTIADDLGEQNAVLREQIMVNGENREMTTKLLCDIESMQTKMNEYLISITDLSDENQELRRLLDEQYNHRVHDLNKNLNRSSTTLTSHCPSYTEVMGTPPQSSLQNNAVQFRSNYPLFSDSQINNGANEKFSIDNMCSYSNLNLNQLLPRSSFDFKQQHRSSSTRVETMADVIIDDLGQQMDQMKSEIARLENENEKFRAELEQRQQPIDSDNNDEEMDKRSESNDYTKPQPMVVLAHSPLTEDRSAQTDPIPLTIESRKFIRCPLDHTHNGMNIDNVEQNNGAKQNHRRHRFLAIASLVKSKSSHHHHHYHSNHLHPIIKQQSTIINSSTTTVSLIKSRKQQQQQKKKRKRRLFCLF</sequence>
<accession>A0A922I498</accession>
<feature type="region of interest" description="Disordered" evidence="2">
    <location>
        <begin position="376"/>
        <end position="403"/>
    </location>
</feature>
<dbReference type="Proteomes" id="UP000790347">
    <property type="component" value="Unassembled WGS sequence"/>
</dbReference>
<evidence type="ECO:0000313" key="5">
    <source>
        <dbReference type="Proteomes" id="UP000790347"/>
    </source>
</evidence>
<dbReference type="EMBL" id="SDOV01000004">
    <property type="protein sequence ID" value="KAH7641751.1"/>
    <property type="molecule type" value="Genomic_DNA"/>
</dbReference>
<reference evidence="4" key="4">
    <citation type="journal article" date="2022" name="Res Sq">
        <title>Comparative Genomics Reveals Insights into the Divergent Evolution of Astigmatic Mites and Household Pest Adaptations.</title>
        <authorList>
            <person name="Xiong Q."/>
            <person name="Wan A.T.-Y."/>
            <person name="Liu X.-Y."/>
            <person name="Fung C.S.-H."/>
            <person name="Xiao X."/>
            <person name="Malainual N."/>
            <person name="Hou J."/>
            <person name="Wang L."/>
            <person name="Wang M."/>
            <person name="Yang K."/>
            <person name="Cui Y."/>
            <person name="Leung E."/>
            <person name="Nong W."/>
            <person name="Shin S.-K."/>
            <person name="Au S."/>
            <person name="Jeong K.Y."/>
            <person name="Chew F.T."/>
            <person name="Hui J."/>
            <person name="Leung T.F."/>
            <person name="Tungtrongchitr A."/>
            <person name="Zhong N."/>
            <person name="Liu Z."/>
            <person name="Tsui S."/>
        </authorList>
    </citation>
    <scope>NUCLEOTIDE SEQUENCE</scope>
    <source>
        <strain evidence="4">Derf</strain>
        <tissue evidence="4">Whole organism</tissue>
    </source>
</reference>
<dbReference type="AlphaFoldDB" id="A0A922I498"/>
<feature type="region of interest" description="Disordered" evidence="2">
    <location>
        <begin position="1"/>
        <end position="44"/>
    </location>
</feature>
<feature type="coiled-coil region" evidence="1">
    <location>
        <begin position="215"/>
        <end position="242"/>
    </location>
</feature>
<reference evidence="4" key="1">
    <citation type="submission" date="2013-05" db="EMBL/GenBank/DDBJ databases">
        <authorList>
            <person name="Yim A.K.Y."/>
            <person name="Chan T.F."/>
            <person name="Ji K.M."/>
            <person name="Liu X.Y."/>
            <person name="Zhou J.W."/>
            <person name="Li R.Q."/>
            <person name="Yang K.Y."/>
            <person name="Li J."/>
            <person name="Li M."/>
            <person name="Law P.T.W."/>
            <person name="Wu Y.L."/>
            <person name="Cai Z.L."/>
            <person name="Qin H."/>
            <person name="Bao Y."/>
            <person name="Leung R.K.K."/>
            <person name="Ng P.K.S."/>
            <person name="Zou J."/>
            <person name="Zhong X.J."/>
            <person name="Ran P.X."/>
            <person name="Zhong N.S."/>
            <person name="Liu Z.G."/>
            <person name="Tsui S.K.W."/>
        </authorList>
    </citation>
    <scope>NUCLEOTIDE SEQUENCE</scope>
    <source>
        <strain evidence="4">Derf</strain>
        <tissue evidence="4">Whole organism</tissue>
    </source>
</reference>
<name>A0A922I498_DERFA</name>
<keyword evidence="1" id="KW-0175">Coiled coil</keyword>
<evidence type="ECO:0000313" key="4">
    <source>
        <dbReference type="EMBL" id="KAH9518258.1"/>
    </source>
</evidence>
<dbReference type="Proteomes" id="UP000828236">
    <property type="component" value="Unassembled WGS sequence"/>
</dbReference>
<dbReference type="EMBL" id="ASGP02000003">
    <property type="protein sequence ID" value="KAH9518258.1"/>
    <property type="molecule type" value="Genomic_DNA"/>
</dbReference>
<reference evidence="3" key="3">
    <citation type="journal article" date="2021" name="World Allergy Organ. J.">
        <title>Chromosome-level assembly of Dermatophagoides farinae genome and transcriptome reveals two novel allergens Der f 37 and Der f 39.</title>
        <authorList>
            <person name="Chen J."/>
            <person name="Cai Z."/>
            <person name="Fan D."/>
            <person name="Hu J."/>
            <person name="Hou Y."/>
            <person name="He Y."/>
            <person name="Zhang Z."/>
            <person name="Zhao Z."/>
            <person name="Gao P."/>
            <person name="Hu W."/>
            <person name="Sun J."/>
            <person name="Li J."/>
            <person name="Ji K."/>
        </authorList>
    </citation>
    <scope>NUCLEOTIDE SEQUENCE</scope>
    <source>
        <strain evidence="3">JKM2019</strain>
    </source>
</reference>
<reference evidence="3" key="2">
    <citation type="submission" date="2020-06" db="EMBL/GenBank/DDBJ databases">
        <authorList>
            <person name="Ji K."/>
            <person name="Li J."/>
        </authorList>
    </citation>
    <scope>NUCLEOTIDE SEQUENCE</scope>
    <source>
        <strain evidence="3">JKM2019</strain>
        <tissue evidence="3">Whole body</tissue>
    </source>
</reference>
<protein>
    <submittedName>
        <fullName evidence="4">Uncharacterized protein</fullName>
    </submittedName>
</protein>
<evidence type="ECO:0000313" key="3">
    <source>
        <dbReference type="EMBL" id="KAH7641751.1"/>
    </source>
</evidence>
<dbReference type="OrthoDB" id="6506648at2759"/>
<organism evidence="4 5">
    <name type="scientific">Dermatophagoides farinae</name>
    <name type="common">American house dust mite</name>
    <dbReference type="NCBI Taxonomy" id="6954"/>
    <lineage>
        <taxon>Eukaryota</taxon>
        <taxon>Metazoa</taxon>
        <taxon>Ecdysozoa</taxon>
        <taxon>Arthropoda</taxon>
        <taxon>Chelicerata</taxon>
        <taxon>Arachnida</taxon>
        <taxon>Acari</taxon>
        <taxon>Acariformes</taxon>
        <taxon>Sarcoptiformes</taxon>
        <taxon>Astigmata</taxon>
        <taxon>Psoroptidia</taxon>
        <taxon>Analgoidea</taxon>
        <taxon>Pyroglyphidae</taxon>
        <taxon>Dermatophagoidinae</taxon>
        <taxon>Dermatophagoides</taxon>
    </lineage>
</organism>
<evidence type="ECO:0000256" key="1">
    <source>
        <dbReference type="SAM" id="Coils"/>
    </source>
</evidence>
<comment type="caution">
    <text evidence="4">The sequence shown here is derived from an EMBL/GenBank/DDBJ whole genome shotgun (WGS) entry which is preliminary data.</text>
</comment>
<feature type="coiled-coil region" evidence="1">
    <location>
        <begin position="84"/>
        <end position="190"/>
    </location>
</feature>
<evidence type="ECO:0000256" key="2">
    <source>
        <dbReference type="SAM" id="MobiDB-lite"/>
    </source>
</evidence>
<gene>
    <name evidence="4" type="ORF">DERF_008849</name>
    <name evidence="3" type="ORF">HUG17_4796</name>
</gene>
<proteinExistence type="predicted"/>